<dbReference type="NCBIfam" id="TIGR00585">
    <property type="entry name" value="mutl"/>
    <property type="match status" value="1"/>
</dbReference>
<feature type="domain" description="MutL C-terminal dimerisation" evidence="5">
    <location>
        <begin position="658"/>
        <end position="809"/>
    </location>
</feature>
<reference key="2">
    <citation type="submission" date="2011-08" db="EMBL/GenBank/DDBJ databases">
        <title>Genome sequence of Naumovozyma castellii.</title>
        <authorList>
            <person name="Gordon J.L."/>
            <person name="Armisen D."/>
            <person name="Proux-Wera E."/>
            <person name="OhEigeartaigh S.S."/>
            <person name="Byrne K.P."/>
            <person name="Wolfe K.H."/>
        </authorList>
    </citation>
    <scope>NUCLEOTIDE SEQUENCE</scope>
    <source>
        <strain>Type strain:CBS 4309</strain>
    </source>
</reference>
<dbReference type="Pfam" id="PF01119">
    <property type="entry name" value="DNA_mis_repair"/>
    <property type="match status" value="1"/>
</dbReference>
<evidence type="ECO:0000256" key="4">
    <source>
        <dbReference type="SAM" id="MobiDB-lite"/>
    </source>
</evidence>
<dbReference type="InterPro" id="IPR020568">
    <property type="entry name" value="Ribosomal_Su5_D2-typ_SF"/>
</dbReference>
<dbReference type="InterPro" id="IPR036890">
    <property type="entry name" value="HATPase_C_sf"/>
</dbReference>
<dbReference type="Gene3D" id="3.30.1370.100">
    <property type="entry name" value="MutL, C-terminal domain, regulatory subdomain"/>
    <property type="match status" value="1"/>
</dbReference>
<dbReference type="PANTHER" id="PTHR10073">
    <property type="entry name" value="DNA MISMATCH REPAIR PROTEIN MLH, PMS, MUTL"/>
    <property type="match status" value="1"/>
</dbReference>
<dbReference type="GO" id="GO:0032389">
    <property type="term" value="C:MutLalpha complex"/>
    <property type="evidence" value="ECO:0007669"/>
    <property type="project" value="EnsemblFungi"/>
</dbReference>
<dbReference type="PANTHER" id="PTHR10073:SF52">
    <property type="entry name" value="MISMATCH REPAIR ENDONUCLEASE PMS2"/>
    <property type="match status" value="1"/>
</dbReference>
<evidence type="ECO:0000313" key="8">
    <source>
        <dbReference type="Proteomes" id="UP000001640"/>
    </source>
</evidence>
<sequence>MSTISAINEKDIHRLTSGQVIVDLVSAVKELVDNSIDAHSSQIELTFRDNGLEYFECSDDGDGIAPENYSSLALKYHTSKITSFQDVSSAQTLGFRGEALSSLCGVVSKFSVITTIEPPRADALEYARDGSLVTRSTATRNKGSTFQVHKLFDTLPVRRKEFERTVKRQFTKCINLLQSYAIIQENIKFTVWNISSKGRKSSVLTTTGHQSIPKKIISIFGSNAMHGLSHIDIVVDLNPFKDRIMKRYLDDPTFENIDYKIRLVGYISKISFGCGRSSKDRQFFYINKRPIQYQQLAKCCNDVYRLFNNVQNPAIFLNLEVSPSLVDVNVTPDKRTVLLHNEKLVMDLIKTSLTEYFNAEDFSLPKRSATVMKTTIPPKRIKTETEYSSSQELLNAFQEDVKRQVTISKDAIPYEVSIMDKTNIRDQRLEESDEKEVGVQTTLAIELRGDGEHEPTNTDEQWTDNPHRSPSLTVSEEYVDNNAADSLERPLESLEGTASLNDDIVKVTIANERSEQELVREEGNLVGLVADEVANKDDVSTNDEEIDDVFLDEPTVKQELNVCSSSMGNSSDKIRLLSDYKPSNNTRLYSLKRNLRLPSLKRLISTGIDIRGKLDSENSLLAEDGISSFEDKNSELLEDSLQHLTLTVKKPDFKKMVIIGQFNLGFIVVTRKLDNKYDLFIVDQHASDEKYNFEMLQKETVFNSQRLIAPQPMDLSIIDELVVIDNKQVFEKNGFKLSIDEDAAQGRKIKLLSLPVSKKTVFGLDDFDELIHLVKENNTSDNGTIRCSKIRSMFAMRACRSSIMIGKPLTTKIMTRVVHHLGDLDKPWNCPHGRPTMRHLAELGNWTSFTDDYSL</sequence>
<protein>
    <recommendedName>
        <fullName evidence="3">DNA mismatch repair protein PMS1</fullName>
    </recommendedName>
</protein>
<dbReference type="SUPFAM" id="SSF118116">
    <property type="entry name" value="DNA mismatch repair protein MutL"/>
    <property type="match status" value="1"/>
</dbReference>
<dbReference type="InterPro" id="IPR042121">
    <property type="entry name" value="MutL_C_regsub"/>
</dbReference>
<reference evidence="7 8" key="1">
    <citation type="journal article" date="2011" name="Proc. Natl. Acad. Sci. U.S.A.">
        <title>Evolutionary erosion of yeast sex chromosomes by mating-type switching accidents.</title>
        <authorList>
            <person name="Gordon J.L."/>
            <person name="Armisen D."/>
            <person name="Proux-Wera E."/>
            <person name="Oheigeartaigh S.S."/>
            <person name="Byrne K.P."/>
            <person name="Wolfe K.H."/>
        </authorList>
    </citation>
    <scope>NUCLEOTIDE SEQUENCE [LARGE SCALE GENOMIC DNA]</scope>
    <source>
        <strain evidence="8">ATCC 76901 / BCRC 22586 / CBS 4309 / NBRC 1992 / NRRL Y-12630</strain>
    </source>
</reference>
<dbReference type="Pfam" id="PF13589">
    <property type="entry name" value="HATPase_c_3"/>
    <property type="match status" value="1"/>
</dbReference>
<dbReference type="GO" id="GO:0140664">
    <property type="term" value="F:ATP-dependent DNA damage sensor activity"/>
    <property type="evidence" value="ECO:0007669"/>
    <property type="project" value="InterPro"/>
</dbReference>
<dbReference type="GO" id="GO:0000404">
    <property type="term" value="F:heteroduplex DNA loop binding"/>
    <property type="evidence" value="ECO:0007669"/>
    <property type="project" value="EnsemblFungi"/>
</dbReference>
<dbReference type="AlphaFoldDB" id="G0VID0"/>
<dbReference type="InterPro" id="IPR042120">
    <property type="entry name" value="MutL_C_dimsub"/>
</dbReference>
<dbReference type="CDD" id="cd03484">
    <property type="entry name" value="MutL_Trans_hPMS_2_like"/>
    <property type="match status" value="1"/>
</dbReference>
<dbReference type="InParanoid" id="G0VID0"/>
<organism evidence="7 8">
    <name type="scientific">Naumovozyma castellii</name>
    <name type="common">Yeast</name>
    <name type="synonym">Saccharomyces castellii</name>
    <dbReference type="NCBI Taxonomy" id="27288"/>
    <lineage>
        <taxon>Eukaryota</taxon>
        <taxon>Fungi</taxon>
        <taxon>Dikarya</taxon>
        <taxon>Ascomycota</taxon>
        <taxon>Saccharomycotina</taxon>
        <taxon>Saccharomycetes</taxon>
        <taxon>Saccharomycetales</taxon>
        <taxon>Saccharomycetaceae</taxon>
        <taxon>Naumovozyma</taxon>
    </lineage>
</organism>
<dbReference type="eggNOG" id="KOG1978">
    <property type="taxonomic scope" value="Eukaryota"/>
</dbReference>
<dbReference type="SMART" id="SM00853">
    <property type="entry name" value="MutL_C"/>
    <property type="match status" value="1"/>
</dbReference>
<feature type="compositionally biased region" description="Basic and acidic residues" evidence="4">
    <location>
        <begin position="447"/>
        <end position="456"/>
    </location>
</feature>
<dbReference type="GO" id="GO:0032139">
    <property type="term" value="F:dinucleotide insertion or deletion binding"/>
    <property type="evidence" value="ECO:0007669"/>
    <property type="project" value="EnsemblFungi"/>
</dbReference>
<dbReference type="InterPro" id="IPR014762">
    <property type="entry name" value="DNA_mismatch_repair_CS"/>
</dbReference>
<accession>G0VID0</accession>
<feature type="compositionally biased region" description="Polar residues" evidence="4">
    <location>
        <begin position="458"/>
        <end position="472"/>
    </location>
</feature>
<gene>
    <name evidence="7" type="primary">NCAS0G02780</name>
    <name evidence="7" type="ordered locus">NCAS_0G02780</name>
</gene>
<dbReference type="InterPro" id="IPR037198">
    <property type="entry name" value="MutL_C_sf"/>
</dbReference>
<evidence type="ECO:0000256" key="1">
    <source>
        <dbReference type="ARBA" id="ARBA00006082"/>
    </source>
</evidence>
<dbReference type="GeneID" id="96904830"/>
<keyword evidence="8" id="KW-1185">Reference proteome</keyword>
<dbReference type="InterPro" id="IPR014721">
    <property type="entry name" value="Ribsml_uS5_D2-typ_fold_subgr"/>
</dbReference>
<keyword evidence="2" id="KW-0227">DNA damage</keyword>
<feature type="domain" description="DNA mismatch repair protein S5" evidence="6">
    <location>
        <begin position="216"/>
        <end position="358"/>
    </location>
</feature>
<comment type="similarity">
    <text evidence="1">Belongs to the DNA mismatch repair MutL/HexB family.</text>
</comment>
<dbReference type="OMA" id="SFNNVQY"/>
<evidence type="ECO:0000256" key="3">
    <source>
        <dbReference type="ARBA" id="ARBA00070941"/>
    </source>
</evidence>
<dbReference type="CDD" id="cd16926">
    <property type="entry name" value="HATPase_MutL-MLH-PMS-like"/>
    <property type="match status" value="1"/>
</dbReference>
<dbReference type="KEGG" id="ncs:NCAS_0G02780"/>
<dbReference type="RefSeq" id="XP_003677517.1">
    <property type="nucleotide sequence ID" value="XM_003677469.1"/>
</dbReference>
<dbReference type="GO" id="GO:0000710">
    <property type="term" value="P:meiotic mismatch repair"/>
    <property type="evidence" value="ECO:0007669"/>
    <property type="project" value="EnsemblFungi"/>
</dbReference>
<dbReference type="HOGENOM" id="CLU_004131_0_2_1"/>
<feature type="region of interest" description="Disordered" evidence="4">
    <location>
        <begin position="445"/>
        <end position="472"/>
    </location>
</feature>
<dbReference type="FunFam" id="3.30.565.10:FF:000014">
    <property type="entry name" value="Mismatch repair endonuclease pms1, putative"/>
    <property type="match status" value="1"/>
</dbReference>
<name>G0VID0_NAUCA</name>
<dbReference type="SMART" id="SM01340">
    <property type="entry name" value="DNA_mis_repair"/>
    <property type="match status" value="1"/>
</dbReference>
<dbReference type="InterPro" id="IPR014790">
    <property type="entry name" value="MutL_C"/>
</dbReference>
<dbReference type="Pfam" id="PF08676">
    <property type="entry name" value="MutL_C"/>
    <property type="match status" value="1"/>
</dbReference>
<dbReference type="Gene3D" id="3.30.565.10">
    <property type="entry name" value="Histidine kinase-like ATPase, C-terminal domain"/>
    <property type="match status" value="1"/>
</dbReference>
<dbReference type="SUPFAM" id="SSF54211">
    <property type="entry name" value="Ribosomal protein S5 domain 2-like"/>
    <property type="match status" value="1"/>
</dbReference>
<dbReference type="InterPro" id="IPR013507">
    <property type="entry name" value="DNA_mismatch_S5_2-like"/>
</dbReference>
<dbReference type="InterPro" id="IPR002099">
    <property type="entry name" value="MutL/Mlh/PMS"/>
</dbReference>
<dbReference type="SUPFAM" id="SSF55874">
    <property type="entry name" value="ATPase domain of HSP90 chaperone/DNA topoisomerase II/histidine kinase"/>
    <property type="match status" value="1"/>
</dbReference>
<dbReference type="GO" id="GO:0005524">
    <property type="term" value="F:ATP binding"/>
    <property type="evidence" value="ECO:0007669"/>
    <property type="project" value="EnsemblFungi"/>
</dbReference>
<evidence type="ECO:0000313" key="7">
    <source>
        <dbReference type="EMBL" id="CCC71165.1"/>
    </source>
</evidence>
<dbReference type="STRING" id="1064592.G0VID0"/>
<dbReference type="Proteomes" id="UP000001640">
    <property type="component" value="Chromosome 7"/>
</dbReference>
<dbReference type="GO" id="GO:0003697">
    <property type="term" value="F:single-stranded DNA binding"/>
    <property type="evidence" value="ECO:0007669"/>
    <property type="project" value="EnsemblFungi"/>
</dbReference>
<dbReference type="FunFam" id="3.30.1370.100:FF:000001">
    <property type="entry name" value="Mismatch repair endonuclease pms1, putative"/>
    <property type="match status" value="1"/>
</dbReference>
<evidence type="ECO:0000259" key="5">
    <source>
        <dbReference type="SMART" id="SM00853"/>
    </source>
</evidence>
<dbReference type="FunCoup" id="G0VID0">
    <property type="interactions" value="790"/>
</dbReference>
<dbReference type="PROSITE" id="PS00058">
    <property type="entry name" value="DNA_MISMATCH_REPAIR_1"/>
    <property type="match status" value="1"/>
</dbReference>
<evidence type="ECO:0000256" key="2">
    <source>
        <dbReference type="ARBA" id="ARBA00022763"/>
    </source>
</evidence>
<dbReference type="InterPro" id="IPR038973">
    <property type="entry name" value="MutL/Mlh/Pms-like"/>
</dbReference>
<dbReference type="EMBL" id="HE576758">
    <property type="protein sequence ID" value="CCC71165.1"/>
    <property type="molecule type" value="Genomic_DNA"/>
</dbReference>
<dbReference type="FunFam" id="3.30.230.10:FF:000070">
    <property type="entry name" value="mismatch repair endonuclease PMS2"/>
    <property type="match status" value="1"/>
</dbReference>
<proteinExistence type="inferred from homology"/>
<dbReference type="OrthoDB" id="10263226at2759"/>
<evidence type="ECO:0000259" key="6">
    <source>
        <dbReference type="SMART" id="SM01340"/>
    </source>
</evidence>
<dbReference type="GO" id="GO:0016887">
    <property type="term" value="F:ATP hydrolysis activity"/>
    <property type="evidence" value="ECO:0007669"/>
    <property type="project" value="EnsemblFungi"/>
</dbReference>
<dbReference type="Gene3D" id="3.30.230.10">
    <property type="match status" value="1"/>
</dbReference>
<dbReference type="Gene3D" id="3.30.1540.20">
    <property type="entry name" value="MutL, C-terminal domain, dimerisation subdomain"/>
    <property type="match status" value="1"/>
</dbReference>